<sequence>MQSRPSAEPPGQPTAGPLAGSASHDDGNDAQAARPSVKDVARLAGVSVGTVSNVLNRPERVSSEVRLRVEGAIEQLDYVRNGAAQALRSGLAPFVGVAVLDIGNPFFTEAAVGMERRLREDGMVMILSSTHADVREENAILRLFEAQGVRGVLLTPAGSDVAAARELAARGMPVVLFDSAARPQGISSISVDDRLGARLAVEHLLDLGHRRIAFLNGPSAMRQSRDRLAGVQEAVSDLSRGRVTLMLVSLPAYTAPAGHDGLRRLLAREEERPTGIFCANDLIAFGAISALNEVGLSVPGDVSVIGFDDVALAGQLSVPLTTIRQPMDELGWHAVELLFDRSGGHRHERFPPELVVRASTGPVPAPAE</sequence>
<dbReference type="Pfam" id="PF00356">
    <property type="entry name" value="LacI"/>
    <property type="match status" value="1"/>
</dbReference>
<evidence type="ECO:0000259" key="5">
    <source>
        <dbReference type="PROSITE" id="PS50932"/>
    </source>
</evidence>
<dbReference type="CDD" id="cd01392">
    <property type="entry name" value="HTH_LacI"/>
    <property type="match status" value="1"/>
</dbReference>
<keyword evidence="7" id="KW-1185">Reference proteome</keyword>
<organism evidence="6 7">
    <name type="scientific">Brooklawnia cerclae</name>
    <dbReference type="NCBI Taxonomy" id="349934"/>
    <lineage>
        <taxon>Bacteria</taxon>
        <taxon>Bacillati</taxon>
        <taxon>Actinomycetota</taxon>
        <taxon>Actinomycetes</taxon>
        <taxon>Propionibacteriales</taxon>
        <taxon>Propionibacteriaceae</taxon>
        <taxon>Brooklawnia</taxon>
    </lineage>
</organism>
<reference evidence="6 7" key="1">
    <citation type="submission" date="2020-02" db="EMBL/GenBank/DDBJ databases">
        <title>Sequencing the genomes of 1000 actinobacteria strains.</title>
        <authorList>
            <person name="Klenk H.-P."/>
        </authorList>
    </citation>
    <scope>NUCLEOTIDE SEQUENCE [LARGE SCALE GENOMIC DNA]</scope>
    <source>
        <strain evidence="6 7">DSM 19609</strain>
    </source>
</reference>
<dbReference type="Proteomes" id="UP000749311">
    <property type="component" value="Unassembled WGS sequence"/>
</dbReference>
<dbReference type="SMART" id="SM00354">
    <property type="entry name" value="HTH_LACI"/>
    <property type="match status" value="1"/>
</dbReference>
<dbReference type="EMBL" id="JAAMOZ010000005">
    <property type="protein sequence ID" value="NIH58787.1"/>
    <property type="molecule type" value="Genomic_DNA"/>
</dbReference>
<keyword evidence="1" id="KW-0805">Transcription regulation</keyword>
<dbReference type="PROSITE" id="PS00356">
    <property type="entry name" value="HTH_LACI_1"/>
    <property type="match status" value="1"/>
</dbReference>
<feature type="domain" description="HTH lacI-type" evidence="5">
    <location>
        <begin position="35"/>
        <end position="89"/>
    </location>
</feature>
<evidence type="ECO:0000256" key="1">
    <source>
        <dbReference type="ARBA" id="ARBA00023015"/>
    </source>
</evidence>
<gene>
    <name evidence="6" type="ORF">FB473_003488</name>
</gene>
<evidence type="ECO:0000256" key="4">
    <source>
        <dbReference type="SAM" id="MobiDB-lite"/>
    </source>
</evidence>
<keyword evidence="3" id="KW-0804">Transcription</keyword>
<dbReference type="InterPro" id="IPR046335">
    <property type="entry name" value="LacI/GalR-like_sensor"/>
</dbReference>
<accession>A0ABX0SK52</accession>
<keyword evidence="2" id="KW-0238">DNA-binding</keyword>
<comment type="caution">
    <text evidence="6">The sequence shown here is derived from an EMBL/GenBank/DDBJ whole genome shotgun (WGS) entry which is preliminary data.</text>
</comment>
<dbReference type="PANTHER" id="PTHR30146">
    <property type="entry name" value="LACI-RELATED TRANSCRIPTIONAL REPRESSOR"/>
    <property type="match status" value="1"/>
</dbReference>
<dbReference type="InterPro" id="IPR028082">
    <property type="entry name" value="Peripla_BP_I"/>
</dbReference>
<dbReference type="RefSeq" id="WP_167171937.1">
    <property type="nucleotide sequence ID" value="NZ_BAAAOO010000006.1"/>
</dbReference>
<dbReference type="Gene3D" id="3.40.50.2300">
    <property type="match status" value="2"/>
</dbReference>
<name>A0ABX0SK52_9ACTN</name>
<dbReference type="Gene3D" id="1.10.260.40">
    <property type="entry name" value="lambda repressor-like DNA-binding domains"/>
    <property type="match status" value="1"/>
</dbReference>
<protein>
    <submittedName>
        <fullName evidence="6">LacI family transcriptional regulator</fullName>
    </submittedName>
</protein>
<evidence type="ECO:0000256" key="2">
    <source>
        <dbReference type="ARBA" id="ARBA00023125"/>
    </source>
</evidence>
<evidence type="ECO:0000313" key="6">
    <source>
        <dbReference type="EMBL" id="NIH58787.1"/>
    </source>
</evidence>
<dbReference type="Pfam" id="PF13377">
    <property type="entry name" value="Peripla_BP_3"/>
    <property type="match status" value="1"/>
</dbReference>
<dbReference type="SUPFAM" id="SSF47413">
    <property type="entry name" value="lambda repressor-like DNA-binding domains"/>
    <property type="match status" value="1"/>
</dbReference>
<dbReference type="PROSITE" id="PS50932">
    <property type="entry name" value="HTH_LACI_2"/>
    <property type="match status" value="1"/>
</dbReference>
<dbReference type="InterPro" id="IPR000843">
    <property type="entry name" value="HTH_LacI"/>
</dbReference>
<feature type="region of interest" description="Disordered" evidence="4">
    <location>
        <begin position="1"/>
        <end position="36"/>
    </location>
</feature>
<dbReference type="PRINTS" id="PR00036">
    <property type="entry name" value="HTHLACI"/>
</dbReference>
<dbReference type="SUPFAM" id="SSF53822">
    <property type="entry name" value="Periplasmic binding protein-like I"/>
    <property type="match status" value="1"/>
</dbReference>
<proteinExistence type="predicted"/>
<evidence type="ECO:0000256" key="3">
    <source>
        <dbReference type="ARBA" id="ARBA00023163"/>
    </source>
</evidence>
<dbReference type="PANTHER" id="PTHR30146:SF109">
    <property type="entry name" value="HTH-TYPE TRANSCRIPTIONAL REGULATOR GALS"/>
    <property type="match status" value="1"/>
</dbReference>
<evidence type="ECO:0000313" key="7">
    <source>
        <dbReference type="Proteomes" id="UP000749311"/>
    </source>
</evidence>
<dbReference type="InterPro" id="IPR010982">
    <property type="entry name" value="Lambda_DNA-bd_dom_sf"/>
</dbReference>